<dbReference type="Proteomes" id="UP001303046">
    <property type="component" value="Unassembled WGS sequence"/>
</dbReference>
<proteinExistence type="predicted"/>
<keyword evidence="2" id="KW-1185">Reference proteome</keyword>
<protein>
    <submittedName>
        <fullName evidence="1">Uncharacterized protein</fullName>
    </submittedName>
</protein>
<evidence type="ECO:0000313" key="2">
    <source>
        <dbReference type="Proteomes" id="UP001303046"/>
    </source>
</evidence>
<evidence type="ECO:0000313" key="1">
    <source>
        <dbReference type="EMBL" id="KAK6736595.1"/>
    </source>
</evidence>
<dbReference type="EMBL" id="JAVFWL010000002">
    <property type="protein sequence ID" value="KAK6736595.1"/>
    <property type="molecule type" value="Genomic_DNA"/>
</dbReference>
<name>A0ABR1CFG9_NECAM</name>
<gene>
    <name evidence="1" type="primary">Necator_chrII.g7140</name>
    <name evidence="1" type="ORF">RB195_019347</name>
</gene>
<comment type="caution">
    <text evidence="1">The sequence shown here is derived from an EMBL/GenBank/DDBJ whole genome shotgun (WGS) entry which is preliminary data.</text>
</comment>
<reference evidence="1 2" key="1">
    <citation type="submission" date="2023-08" db="EMBL/GenBank/DDBJ databases">
        <title>A Necator americanus chromosomal reference genome.</title>
        <authorList>
            <person name="Ilik V."/>
            <person name="Petrzelkova K.J."/>
            <person name="Pardy F."/>
            <person name="Fuh T."/>
            <person name="Niatou-Singa F.S."/>
            <person name="Gouil Q."/>
            <person name="Baker L."/>
            <person name="Ritchie M.E."/>
            <person name="Jex A.R."/>
            <person name="Gazzola D."/>
            <person name="Li H."/>
            <person name="Toshio Fujiwara R."/>
            <person name="Zhan B."/>
            <person name="Aroian R.V."/>
            <person name="Pafco B."/>
            <person name="Schwarz E.M."/>
        </authorList>
    </citation>
    <scope>NUCLEOTIDE SEQUENCE [LARGE SCALE GENOMIC DNA]</scope>
    <source>
        <strain evidence="1 2">Aroian</strain>
        <tissue evidence="1">Whole animal</tissue>
    </source>
</reference>
<organism evidence="1 2">
    <name type="scientific">Necator americanus</name>
    <name type="common">Human hookworm</name>
    <dbReference type="NCBI Taxonomy" id="51031"/>
    <lineage>
        <taxon>Eukaryota</taxon>
        <taxon>Metazoa</taxon>
        <taxon>Ecdysozoa</taxon>
        <taxon>Nematoda</taxon>
        <taxon>Chromadorea</taxon>
        <taxon>Rhabditida</taxon>
        <taxon>Rhabditina</taxon>
        <taxon>Rhabditomorpha</taxon>
        <taxon>Strongyloidea</taxon>
        <taxon>Ancylostomatidae</taxon>
        <taxon>Bunostominae</taxon>
        <taxon>Necator</taxon>
    </lineage>
</organism>
<accession>A0ABR1CFG9</accession>
<sequence length="139" mass="15978">MNRRFDIFLRGLVEAFVAQVKVCGLHSTWNRITTSGAQSCLVVVLVILERAKDAAGLWLHSLQQQIHFRVYDISLAIDYLDYCIHLCVEGDGEMHLFLRFLIASQRVEYGWQRLLQPLSAKVTNLKNAKVTRMCERQGL</sequence>